<sequence length="411" mass="43604">MLGSAACARVLRRAVACPAAAVLPPAAVGSAWDVRALPPAVAGSASRVQPRAAPAVQVLAMVPASRRVARAAQVRLPAEAELAARRAVRAVRERPAEQGVRARPRAAEAEWGARARLPAEPVASDAAEQRPVAEVAVSDAQALRPAAEPDAARLPEVAPADAVRRRAVQLRAVPDAQVRPARAVASAFRQVRALPLAAPVRRPAAKFVRATLRWRIASPSAQSWQAARDEALSWSWSPRRKVWAGRKGSQNRTIRQDDELPAVRPDCGERRIIGEVYFDIITGCMCACSLRVQKKRPDTLAIDVEPGCDGESRDGGGGLSQAVGRLVRAVRALVIRLASCPAARPVAAARRVRAPAVAPPAADCRAEFPAAVHSACPASSGESREARSASDQDREADADARSVDVRSRRAH</sequence>
<organism evidence="3 4">
    <name type="scientific">Bradyrhizobium erythrophlei</name>
    <dbReference type="NCBI Taxonomy" id="1437360"/>
    <lineage>
        <taxon>Bacteria</taxon>
        <taxon>Pseudomonadati</taxon>
        <taxon>Pseudomonadota</taxon>
        <taxon>Alphaproteobacteria</taxon>
        <taxon>Hyphomicrobiales</taxon>
        <taxon>Nitrobacteraceae</taxon>
        <taxon>Bradyrhizobium</taxon>
    </lineage>
</organism>
<keyword evidence="2" id="KW-0732">Signal</keyword>
<feature type="chain" id="PRO_5011662405" evidence="2">
    <location>
        <begin position="22"/>
        <end position="411"/>
    </location>
</feature>
<evidence type="ECO:0000256" key="1">
    <source>
        <dbReference type="SAM" id="MobiDB-lite"/>
    </source>
</evidence>
<dbReference type="Proteomes" id="UP000198992">
    <property type="component" value="Unassembled WGS sequence"/>
</dbReference>
<reference evidence="3 4" key="1">
    <citation type="submission" date="2016-10" db="EMBL/GenBank/DDBJ databases">
        <authorList>
            <person name="de Groot N.N."/>
        </authorList>
    </citation>
    <scope>NUCLEOTIDE SEQUENCE [LARGE SCALE GENOMIC DNA]</scope>
    <source>
        <strain evidence="3 4">MT12</strain>
    </source>
</reference>
<feature type="compositionally biased region" description="Basic and acidic residues" evidence="1">
    <location>
        <begin position="382"/>
        <end position="411"/>
    </location>
</feature>
<evidence type="ECO:0000313" key="4">
    <source>
        <dbReference type="Proteomes" id="UP000198992"/>
    </source>
</evidence>
<evidence type="ECO:0000256" key="2">
    <source>
        <dbReference type="SAM" id="SignalP"/>
    </source>
</evidence>
<proteinExistence type="predicted"/>
<name>A0A1H5CGH6_9BRAD</name>
<dbReference type="AlphaFoldDB" id="A0A1H5CGH6"/>
<gene>
    <name evidence="3" type="ORF">SAMN05444164_5366</name>
</gene>
<feature type="region of interest" description="Disordered" evidence="1">
    <location>
        <begin position="374"/>
        <end position="411"/>
    </location>
</feature>
<protein>
    <submittedName>
        <fullName evidence="3">Uncharacterized protein</fullName>
    </submittedName>
</protein>
<feature type="signal peptide" evidence="2">
    <location>
        <begin position="1"/>
        <end position="21"/>
    </location>
</feature>
<dbReference type="EMBL" id="FNTH01000001">
    <property type="protein sequence ID" value="SED65440.1"/>
    <property type="molecule type" value="Genomic_DNA"/>
</dbReference>
<accession>A0A1H5CGH6</accession>
<evidence type="ECO:0000313" key="3">
    <source>
        <dbReference type="EMBL" id="SED65440.1"/>
    </source>
</evidence>